<evidence type="ECO:0000256" key="1">
    <source>
        <dbReference type="SAM" id="MobiDB-lite"/>
    </source>
</evidence>
<dbReference type="PANTHER" id="PTHR47150:SF5">
    <property type="entry name" value="OS07G0546750 PROTEIN"/>
    <property type="match status" value="1"/>
</dbReference>
<gene>
    <name evidence="2" type="ORF">ALMOND_2B025624</name>
</gene>
<dbReference type="EMBL" id="CABIKO010000139">
    <property type="protein sequence ID" value="VVA28330.1"/>
    <property type="molecule type" value="Genomic_DNA"/>
</dbReference>
<feature type="region of interest" description="Disordered" evidence="1">
    <location>
        <begin position="1"/>
        <end position="46"/>
    </location>
</feature>
<protein>
    <submittedName>
        <fullName evidence="2">PREDICTED: putative nuclease HARBI1</fullName>
    </submittedName>
</protein>
<accession>A0A5E4FLZ9</accession>
<feature type="compositionally biased region" description="Basic residues" evidence="1">
    <location>
        <begin position="22"/>
        <end position="46"/>
    </location>
</feature>
<evidence type="ECO:0000313" key="3">
    <source>
        <dbReference type="Proteomes" id="UP000327085"/>
    </source>
</evidence>
<dbReference type="InParanoid" id="A0A5E4FLZ9"/>
<reference evidence="3" key="1">
    <citation type="journal article" date="2020" name="Plant J.">
        <title>Transposons played a major role in the diversification between the closely related almond and peach genomes: results from the almond genome sequence.</title>
        <authorList>
            <person name="Alioto T."/>
            <person name="Alexiou K.G."/>
            <person name="Bardil A."/>
            <person name="Barteri F."/>
            <person name="Castanera R."/>
            <person name="Cruz F."/>
            <person name="Dhingra A."/>
            <person name="Duval H."/>
            <person name="Fernandez I Marti A."/>
            <person name="Frias L."/>
            <person name="Galan B."/>
            <person name="Garcia J.L."/>
            <person name="Howad W."/>
            <person name="Gomez-Garrido J."/>
            <person name="Gut M."/>
            <person name="Julca I."/>
            <person name="Morata J."/>
            <person name="Puigdomenech P."/>
            <person name="Ribeca P."/>
            <person name="Rubio Cabetas M.J."/>
            <person name="Vlasova A."/>
            <person name="Wirthensohn M."/>
            <person name="Garcia-Mas J."/>
            <person name="Gabaldon T."/>
            <person name="Casacuberta J.M."/>
            <person name="Arus P."/>
        </authorList>
    </citation>
    <scope>NUCLEOTIDE SEQUENCE [LARGE SCALE GENOMIC DNA]</scope>
    <source>
        <strain evidence="3">cv. Texas</strain>
    </source>
</reference>
<sequence length="186" mass="21379">MIRAVPGEVEAATENQQERLQVKKGRRLRRQRRIGGRGRDRKSRKANMRRIEDCEPLEHGYRTSMGHGYQENDAPCCEYDNKLEWRPSLDLVLGGGGMRERHRGCWKYDATGILGLLPEQKLTASLWMLAFGASADQVDEIARMGKSTILESLVRFCNAIKTLYTRDYLCKPTPRDLQRLLQKVEA</sequence>
<evidence type="ECO:0000313" key="2">
    <source>
        <dbReference type="EMBL" id="VVA28330.1"/>
    </source>
</evidence>
<dbReference type="PANTHER" id="PTHR47150">
    <property type="entry name" value="OS12G0169200 PROTEIN"/>
    <property type="match status" value="1"/>
</dbReference>
<dbReference type="Proteomes" id="UP000327085">
    <property type="component" value="Chromosome 2"/>
</dbReference>
<proteinExistence type="predicted"/>
<name>A0A5E4FLZ9_PRUDU</name>
<dbReference type="Gramene" id="VVA28330">
    <property type="protein sequence ID" value="VVA28330"/>
    <property type="gene ID" value="Prudul26B025624"/>
</dbReference>
<organism evidence="2 3">
    <name type="scientific">Prunus dulcis</name>
    <name type="common">Almond</name>
    <name type="synonym">Amygdalus dulcis</name>
    <dbReference type="NCBI Taxonomy" id="3755"/>
    <lineage>
        <taxon>Eukaryota</taxon>
        <taxon>Viridiplantae</taxon>
        <taxon>Streptophyta</taxon>
        <taxon>Embryophyta</taxon>
        <taxon>Tracheophyta</taxon>
        <taxon>Spermatophyta</taxon>
        <taxon>Magnoliopsida</taxon>
        <taxon>eudicotyledons</taxon>
        <taxon>Gunneridae</taxon>
        <taxon>Pentapetalae</taxon>
        <taxon>rosids</taxon>
        <taxon>fabids</taxon>
        <taxon>Rosales</taxon>
        <taxon>Rosaceae</taxon>
        <taxon>Amygdaloideae</taxon>
        <taxon>Amygdaleae</taxon>
        <taxon>Prunus</taxon>
    </lineage>
</organism>
<dbReference type="AlphaFoldDB" id="A0A5E4FLZ9"/>